<dbReference type="PROSITE" id="PS51257">
    <property type="entry name" value="PROKAR_LIPOPROTEIN"/>
    <property type="match status" value="1"/>
</dbReference>
<feature type="chain" id="PRO_5023822223" description="Secreted protein" evidence="2">
    <location>
        <begin position="22"/>
        <end position="110"/>
    </location>
</feature>
<feature type="compositionally biased region" description="Low complexity" evidence="1">
    <location>
        <begin position="50"/>
        <end position="94"/>
    </location>
</feature>
<dbReference type="KEGG" id="cuo:CUROG_05440"/>
<feature type="compositionally biased region" description="Polar residues" evidence="1">
    <location>
        <begin position="32"/>
        <end position="46"/>
    </location>
</feature>
<keyword evidence="4" id="KW-1185">Reference proteome</keyword>
<name>A0A5J6ZA99_9CORY</name>
<accession>A0A5J6ZA99</accession>
<evidence type="ECO:0000313" key="4">
    <source>
        <dbReference type="Proteomes" id="UP000326711"/>
    </source>
</evidence>
<evidence type="ECO:0000313" key="3">
    <source>
        <dbReference type="EMBL" id="QFQ02457.1"/>
    </source>
</evidence>
<reference evidence="4" key="1">
    <citation type="submission" date="2019-10" db="EMBL/GenBank/DDBJ databases">
        <title>Complete genome sequence of Corynebacterium urogenitalis DSM 108747, isolated from the genital tract of a cow.</title>
        <authorList>
            <person name="Ruckert C."/>
            <person name="Ballas P."/>
            <person name="Wagener K."/>
            <person name="Drillich M."/>
            <person name="Kaempfer P."/>
            <person name="Busse H.-J."/>
            <person name="Ehling-Schulz M."/>
        </authorList>
    </citation>
    <scope>NUCLEOTIDE SEQUENCE [LARGE SCALE GENOMIC DNA]</scope>
    <source>
        <strain evidence="4">LMM 1652</strain>
    </source>
</reference>
<evidence type="ECO:0008006" key="5">
    <source>
        <dbReference type="Google" id="ProtNLM"/>
    </source>
</evidence>
<sequence length="110" mass="10875" precursor="true">MKIVRTAATATLALTTAVALAACTPPHENDSDQPFQDNQTGVSSPAIQGGESSSSSEASESADAETAVETATEDATAGESMGGAEAAGTQGEAEFPAQNNTRATTATVGQ</sequence>
<feature type="region of interest" description="Disordered" evidence="1">
    <location>
        <begin position="24"/>
        <end position="110"/>
    </location>
</feature>
<dbReference type="Proteomes" id="UP000326711">
    <property type="component" value="Chromosome"/>
</dbReference>
<feature type="compositionally biased region" description="Polar residues" evidence="1">
    <location>
        <begin position="97"/>
        <end position="110"/>
    </location>
</feature>
<gene>
    <name evidence="3" type="ORF">CUROG_05440</name>
</gene>
<dbReference type="EMBL" id="CP045032">
    <property type="protein sequence ID" value="QFQ02457.1"/>
    <property type="molecule type" value="Genomic_DNA"/>
</dbReference>
<evidence type="ECO:0000256" key="2">
    <source>
        <dbReference type="SAM" id="SignalP"/>
    </source>
</evidence>
<dbReference type="AlphaFoldDB" id="A0A5J6ZA99"/>
<protein>
    <recommendedName>
        <fullName evidence="5">Secreted protein</fullName>
    </recommendedName>
</protein>
<dbReference type="RefSeq" id="WP_151902814.1">
    <property type="nucleotide sequence ID" value="NZ_CP045032.1"/>
</dbReference>
<evidence type="ECO:0000256" key="1">
    <source>
        <dbReference type="SAM" id="MobiDB-lite"/>
    </source>
</evidence>
<proteinExistence type="predicted"/>
<keyword evidence="2" id="KW-0732">Signal</keyword>
<organism evidence="3 4">
    <name type="scientific">Corynebacterium urogenitale</name>
    <dbReference type="NCBI Taxonomy" id="2487892"/>
    <lineage>
        <taxon>Bacteria</taxon>
        <taxon>Bacillati</taxon>
        <taxon>Actinomycetota</taxon>
        <taxon>Actinomycetes</taxon>
        <taxon>Mycobacteriales</taxon>
        <taxon>Corynebacteriaceae</taxon>
        <taxon>Corynebacterium</taxon>
    </lineage>
</organism>
<feature type="signal peptide" evidence="2">
    <location>
        <begin position="1"/>
        <end position="21"/>
    </location>
</feature>